<dbReference type="Pfam" id="PF00668">
    <property type="entry name" value="Condensation"/>
    <property type="match status" value="1"/>
</dbReference>
<evidence type="ECO:0000313" key="2">
    <source>
        <dbReference type="EMBL" id="NRN69424.1"/>
    </source>
</evidence>
<gene>
    <name evidence="2" type="ORF">GC106_66810</name>
</gene>
<dbReference type="PANTHER" id="PTHR45527:SF1">
    <property type="entry name" value="FATTY ACID SYNTHASE"/>
    <property type="match status" value="1"/>
</dbReference>
<sequence>MTVDSPASIVPTQEMQWELMYALSPSDPGASRVLIVDNRYLDGPLDRKAMTAAFDDVIARQDALRLTFTTVAPDPAVVVNDRIDPPVEFLDLSGWTETAQSDRVQELAYQENRRRFDLGGPLWHAWVVRLSEVTCLVNVSFSHVIADGAACDVFMHDLLTAYQARTGDGPGWTSDAPSFAEIHTIQSRRFEARADRVAHWRANLAPVPQNPVFTRSAPPDADLLGRARVGFELPTPTATELRRIAWRASTTPFVVVLTAYHVLLSLLGHKERTVIASGTLARPTKAERRSVMQFVTDTYVCVDTPDGAALRDVVGNAHRSMSEGVENLLSYKTIARAVNPRFDSARPWADYHLCDGHFYSGASYRPASEDSRLRLRHAYIPGRPPAEQSSDLVAGALPADLFEAWDAWCGPSVAMGNPRNGGVLLYNDQVYPTEVMRGLVDTYLWIVEALAWSPQTKVGDLREEYERDRRLGT</sequence>
<dbReference type="PANTHER" id="PTHR45527">
    <property type="entry name" value="NONRIBOSOMAL PEPTIDE SYNTHETASE"/>
    <property type="match status" value="1"/>
</dbReference>
<evidence type="ECO:0000313" key="3">
    <source>
        <dbReference type="Proteomes" id="UP000763557"/>
    </source>
</evidence>
<proteinExistence type="predicted"/>
<accession>A0ABX2FDI8</accession>
<reference evidence="2 3" key="1">
    <citation type="submission" date="2020-01" db="EMBL/GenBank/DDBJ databases">
        <title>Kibdelosporangium persica a novel Actinomycetes from a hot desert in Iran.</title>
        <authorList>
            <person name="Safaei N."/>
            <person name="Zaburannyi N."/>
            <person name="Mueller R."/>
            <person name="Wink J."/>
        </authorList>
    </citation>
    <scope>NUCLEOTIDE SEQUENCE [LARGE SCALE GENOMIC DNA]</scope>
    <source>
        <strain evidence="2 3">4NS15</strain>
    </source>
</reference>
<evidence type="ECO:0000259" key="1">
    <source>
        <dbReference type="Pfam" id="PF00668"/>
    </source>
</evidence>
<keyword evidence="3" id="KW-1185">Reference proteome</keyword>
<dbReference type="Gene3D" id="3.30.559.30">
    <property type="entry name" value="Nonribosomal peptide synthetase, condensation domain"/>
    <property type="match status" value="1"/>
</dbReference>
<dbReference type="SUPFAM" id="SSF52777">
    <property type="entry name" value="CoA-dependent acyltransferases"/>
    <property type="match status" value="2"/>
</dbReference>
<dbReference type="InterPro" id="IPR023213">
    <property type="entry name" value="CAT-like_dom_sf"/>
</dbReference>
<dbReference type="Proteomes" id="UP000763557">
    <property type="component" value="Unassembled WGS sequence"/>
</dbReference>
<feature type="domain" description="Condensation" evidence="1">
    <location>
        <begin position="11"/>
        <end position="297"/>
    </location>
</feature>
<dbReference type="RefSeq" id="WP_173139598.1">
    <property type="nucleotide sequence ID" value="NZ_CBCSGW010000023.1"/>
</dbReference>
<dbReference type="EMBL" id="JAAATY010000027">
    <property type="protein sequence ID" value="NRN69424.1"/>
    <property type="molecule type" value="Genomic_DNA"/>
</dbReference>
<dbReference type="InterPro" id="IPR001242">
    <property type="entry name" value="Condensation_dom"/>
</dbReference>
<organism evidence="2 3">
    <name type="scientific">Kibdelosporangium persicum</name>
    <dbReference type="NCBI Taxonomy" id="2698649"/>
    <lineage>
        <taxon>Bacteria</taxon>
        <taxon>Bacillati</taxon>
        <taxon>Actinomycetota</taxon>
        <taxon>Actinomycetes</taxon>
        <taxon>Pseudonocardiales</taxon>
        <taxon>Pseudonocardiaceae</taxon>
        <taxon>Kibdelosporangium</taxon>
    </lineage>
</organism>
<protein>
    <submittedName>
        <fullName evidence="2">Siderophore biosynthesis non-ribosomal peptide synthetase module</fullName>
    </submittedName>
</protein>
<name>A0ABX2FDI8_9PSEU</name>
<dbReference type="Gene3D" id="3.30.559.10">
    <property type="entry name" value="Chloramphenicol acetyltransferase-like domain"/>
    <property type="match status" value="1"/>
</dbReference>
<comment type="caution">
    <text evidence="2">The sequence shown here is derived from an EMBL/GenBank/DDBJ whole genome shotgun (WGS) entry which is preliminary data.</text>
</comment>